<protein>
    <submittedName>
        <fullName evidence="2">Uncharacterized protein</fullName>
    </submittedName>
</protein>
<dbReference type="STRING" id="1437609.BCAL_1189"/>
<name>A0A086ZY56_9BIFI</name>
<reference evidence="2 3" key="1">
    <citation type="submission" date="2014-03" db="EMBL/GenBank/DDBJ databases">
        <title>Genomics of Bifidobacteria.</title>
        <authorList>
            <person name="Ventura M."/>
            <person name="Milani C."/>
            <person name="Lugli G.A."/>
        </authorList>
    </citation>
    <scope>NUCLEOTIDE SEQUENCE [LARGE SCALE GENOMIC DNA]</scope>
    <source>
        <strain evidence="2 3">DSM 23973</strain>
    </source>
</reference>
<comment type="caution">
    <text evidence="2">The sequence shown here is derived from an EMBL/GenBank/DDBJ whole genome shotgun (WGS) entry which is preliminary data.</text>
</comment>
<feature type="region of interest" description="Disordered" evidence="1">
    <location>
        <begin position="86"/>
        <end position="120"/>
    </location>
</feature>
<organism evidence="2 3">
    <name type="scientific">Bifidobacterium callitrichos DSM 23973</name>
    <dbReference type="NCBI Taxonomy" id="1437609"/>
    <lineage>
        <taxon>Bacteria</taxon>
        <taxon>Bacillati</taxon>
        <taxon>Actinomycetota</taxon>
        <taxon>Actinomycetes</taxon>
        <taxon>Bifidobacteriales</taxon>
        <taxon>Bifidobacteriaceae</taxon>
        <taxon>Bifidobacterium</taxon>
    </lineage>
</organism>
<evidence type="ECO:0000313" key="2">
    <source>
        <dbReference type="EMBL" id="KFI51456.1"/>
    </source>
</evidence>
<evidence type="ECO:0000313" key="3">
    <source>
        <dbReference type="Proteomes" id="UP000029072"/>
    </source>
</evidence>
<accession>A0A086ZY56</accession>
<proteinExistence type="predicted"/>
<dbReference type="Proteomes" id="UP000029072">
    <property type="component" value="Unassembled WGS sequence"/>
</dbReference>
<dbReference type="AlphaFoldDB" id="A0A086ZY56"/>
<dbReference type="EMBL" id="JGYS01000022">
    <property type="protein sequence ID" value="KFI51456.1"/>
    <property type="molecule type" value="Genomic_DNA"/>
</dbReference>
<dbReference type="eggNOG" id="ENOG50327Z9">
    <property type="taxonomic scope" value="Bacteria"/>
</dbReference>
<gene>
    <name evidence="2" type="ORF">BCAL_1189</name>
</gene>
<dbReference type="RefSeq" id="WP_043167798.1">
    <property type="nucleotide sequence ID" value="NZ_JDUV01000039.1"/>
</dbReference>
<sequence length="120" mass="13236">MNPTTRAAMDAYRLDTSEVKAMFVGDVTQPRRDARKLAGSMLRAAAHAITAGTETFTFRVPADPLAASVQAASLVRLAQDIDPVIMRTSPQWERDEGTRRRRGEGRPITEADPTTERKPL</sequence>
<evidence type="ECO:0000256" key="1">
    <source>
        <dbReference type="SAM" id="MobiDB-lite"/>
    </source>
</evidence>
<feature type="compositionally biased region" description="Basic and acidic residues" evidence="1">
    <location>
        <begin position="92"/>
        <end position="120"/>
    </location>
</feature>